<dbReference type="InterPro" id="IPR019310">
    <property type="entry name" value="Efg1"/>
</dbReference>
<dbReference type="InterPro" id="IPR050786">
    <property type="entry name" value="EFG1_rRNA-proc"/>
</dbReference>
<sequence length="220" mass="24686">MAKPAPPSKKGDHHKRNAAHKKRRAARDLPKTNKKTAKNRLRDAERWLRRLETNGADPEQITNAQKAVEELSREKASDEVQRKRIDKEKRYAERYRKVKFFEKRKVLRRLKRLRKEMASDSPPHDGKERLEALEGDLAYVSFYPKDRKYVGLFTVRGAEDARTAKRRAEARKLALAAAAAAAGASSSSSSSEDESDGEDAFADAGEASDGEASGDFFLAA</sequence>
<dbReference type="PANTHER" id="PTHR33911:SF1">
    <property type="entry name" value="RRNA-PROCESSING PROTEIN EFG1"/>
    <property type="match status" value="1"/>
</dbReference>
<dbReference type="Pfam" id="PF10153">
    <property type="entry name" value="Efg1"/>
    <property type="match status" value="1"/>
</dbReference>
<dbReference type="AlphaFoldDB" id="A0A8J2S8R5"/>
<evidence type="ECO:0000256" key="8">
    <source>
        <dbReference type="SAM" id="MobiDB-lite"/>
    </source>
</evidence>
<comment type="similarity">
    <text evidence="2">Belongs to the EFG1 family.</text>
</comment>
<organism evidence="9 10">
    <name type="scientific">Pelagomonas calceolata</name>
    <dbReference type="NCBI Taxonomy" id="35677"/>
    <lineage>
        <taxon>Eukaryota</taxon>
        <taxon>Sar</taxon>
        <taxon>Stramenopiles</taxon>
        <taxon>Ochrophyta</taxon>
        <taxon>Pelagophyceae</taxon>
        <taxon>Pelagomonadales</taxon>
        <taxon>Pelagomonadaceae</taxon>
        <taxon>Pelagomonas</taxon>
    </lineage>
</organism>
<feature type="region of interest" description="Disordered" evidence="8">
    <location>
        <begin position="181"/>
        <end position="220"/>
    </location>
</feature>
<evidence type="ECO:0000256" key="1">
    <source>
        <dbReference type="ARBA" id="ARBA00004604"/>
    </source>
</evidence>
<keyword evidence="10" id="KW-1185">Reference proteome</keyword>
<accession>A0A8J2S8R5</accession>
<evidence type="ECO:0000313" key="9">
    <source>
        <dbReference type="EMBL" id="CAH0365451.1"/>
    </source>
</evidence>
<evidence type="ECO:0000313" key="10">
    <source>
        <dbReference type="Proteomes" id="UP000789595"/>
    </source>
</evidence>
<feature type="region of interest" description="Disordered" evidence="8">
    <location>
        <begin position="1"/>
        <end position="77"/>
    </location>
</feature>
<feature type="compositionally biased region" description="Low complexity" evidence="8">
    <location>
        <begin position="210"/>
        <end position="220"/>
    </location>
</feature>
<keyword evidence="7" id="KW-0539">Nucleus</keyword>
<dbReference type="OrthoDB" id="47732at2759"/>
<evidence type="ECO:0000256" key="5">
    <source>
        <dbReference type="ARBA" id="ARBA00022552"/>
    </source>
</evidence>
<evidence type="ECO:0000256" key="7">
    <source>
        <dbReference type="ARBA" id="ARBA00023242"/>
    </source>
</evidence>
<feature type="compositionally biased region" description="Basic residues" evidence="8">
    <location>
        <begin position="11"/>
        <end position="25"/>
    </location>
</feature>
<evidence type="ECO:0000256" key="4">
    <source>
        <dbReference type="ARBA" id="ARBA00019827"/>
    </source>
</evidence>
<proteinExistence type="inferred from homology"/>
<keyword evidence="6" id="KW-0175">Coiled coil</keyword>
<dbReference type="GO" id="GO:0030688">
    <property type="term" value="C:preribosome, small subunit precursor"/>
    <property type="evidence" value="ECO:0007669"/>
    <property type="project" value="TreeGrafter"/>
</dbReference>
<dbReference type="GO" id="GO:0005730">
    <property type="term" value="C:nucleolus"/>
    <property type="evidence" value="ECO:0007669"/>
    <property type="project" value="UniProtKB-SubCell"/>
</dbReference>
<reference evidence="9" key="1">
    <citation type="submission" date="2021-11" db="EMBL/GenBank/DDBJ databases">
        <authorList>
            <consortium name="Genoscope - CEA"/>
            <person name="William W."/>
        </authorList>
    </citation>
    <scope>NUCLEOTIDE SEQUENCE</scope>
</reference>
<protein>
    <recommendedName>
        <fullName evidence="3">rRNA-processing protein EFG1</fullName>
    </recommendedName>
    <alternativeName>
        <fullName evidence="4">rRNA-processing protein efg1</fullName>
    </alternativeName>
</protein>
<dbReference type="GO" id="GO:0000462">
    <property type="term" value="P:maturation of SSU-rRNA from tricistronic rRNA transcript (SSU-rRNA, 5.8S rRNA, LSU-rRNA)"/>
    <property type="evidence" value="ECO:0007669"/>
    <property type="project" value="TreeGrafter"/>
</dbReference>
<feature type="compositionally biased region" description="Acidic residues" evidence="8">
    <location>
        <begin position="191"/>
        <end position="209"/>
    </location>
</feature>
<comment type="caution">
    <text evidence="9">The sequence shown here is derived from an EMBL/GenBank/DDBJ whole genome shotgun (WGS) entry which is preliminary data.</text>
</comment>
<evidence type="ECO:0000256" key="2">
    <source>
        <dbReference type="ARBA" id="ARBA00006916"/>
    </source>
</evidence>
<comment type="subcellular location">
    <subcellularLocation>
        <location evidence="1">Nucleus</location>
        <location evidence="1">Nucleolus</location>
    </subcellularLocation>
</comment>
<evidence type="ECO:0000256" key="6">
    <source>
        <dbReference type="ARBA" id="ARBA00023054"/>
    </source>
</evidence>
<name>A0A8J2S8R5_9STRA</name>
<keyword evidence="5" id="KW-0698">rRNA processing</keyword>
<dbReference type="EMBL" id="CAKKNE010000001">
    <property type="protein sequence ID" value="CAH0365451.1"/>
    <property type="molecule type" value="Genomic_DNA"/>
</dbReference>
<evidence type="ECO:0000256" key="3">
    <source>
        <dbReference type="ARBA" id="ARBA00018689"/>
    </source>
</evidence>
<dbReference type="PANTHER" id="PTHR33911">
    <property type="entry name" value="RRNA-PROCESSING PROTEIN EFG1"/>
    <property type="match status" value="1"/>
</dbReference>
<feature type="compositionally biased region" description="Basic and acidic residues" evidence="8">
    <location>
        <begin position="67"/>
        <end position="77"/>
    </location>
</feature>
<gene>
    <name evidence="9" type="ORF">PECAL_1P18910</name>
</gene>
<feature type="compositionally biased region" description="Low complexity" evidence="8">
    <location>
        <begin position="181"/>
        <end position="190"/>
    </location>
</feature>
<feature type="compositionally biased region" description="Basic and acidic residues" evidence="8">
    <location>
        <begin position="40"/>
        <end position="52"/>
    </location>
</feature>
<dbReference type="Proteomes" id="UP000789595">
    <property type="component" value="Unassembled WGS sequence"/>
</dbReference>